<reference evidence="3" key="1">
    <citation type="submission" date="2020-10" db="EMBL/GenBank/DDBJ databases">
        <title>Taxonomic study of unclassified bacteria belonging to the class Ktedonobacteria.</title>
        <authorList>
            <person name="Yabe S."/>
            <person name="Wang C.M."/>
            <person name="Zheng Y."/>
            <person name="Sakai Y."/>
            <person name="Cavaletti L."/>
            <person name="Monciardini P."/>
            <person name="Donadio S."/>
        </authorList>
    </citation>
    <scope>NUCLEOTIDE SEQUENCE</scope>
    <source>
        <strain evidence="3">SOSP1-1</strain>
    </source>
</reference>
<keyword evidence="2" id="KW-1133">Transmembrane helix</keyword>
<name>A0A8J3MQI0_9CHLR</name>
<keyword evidence="4" id="KW-1185">Reference proteome</keyword>
<feature type="transmembrane region" description="Helical" evidence="2">
    <location>
        <begin position="518"/>
        <end position="540"/>
    </location>
</feature>
<dbReference type="RefSeq" id="WP_220192295.1">
    <property type="nucleotide sequence ID" value="NZ_BNJF01000001.1"/>
</dbReference>
<organism evidence="3 4">
    <name type="scientific">Ktedonospora formicarum</name>
    <dbReference type="NCBI Taxonomy" id="2778364"/>
    <lineage>
        <taxon>Bacteria</taxon>
        <taxon>Bacillati</taxon>
        <taxon>Chloroflexota</taxon>
        <taxon>Ktedonobacteria</taxon>
        <taxon>Ktedonobacterales</taxon>
        <taxon>Ktedonobacteraceae</taxon>
        <taxon>Ktedonospora</taxon>
    </lineage>
</organism>
<proteinExistence type="predicted"/>
<keyword evidence="2" id="KW-0812">Transmembrane</keyword>
<dbReference type="AlphaFoldDB" id="A0A8J3MQI0"/>
<accession>A0A8J3MQI0</accession>
<keyword evidence="2" id="KW-0472">Membrane</keyword>
<evidence type="ECO:0000256" key="2">
    <source>
        <dbReference type="SAM" id="Phobius"/>
    </source>
</evidence>
<dbReference type="Proteomes" id="UP000612362">
    <property type="component" value="Unassembled WGS sequence"/>
</dbReference>
<comment type="caution">
    <text evidence="3">The sequence shown here is derived from an EMBL/GenBank/DDBJ whole genome shotgun (WGS) entry which is preliminary data.</text>
</comment>
<feature type="transmembrane region" description="Helical" evidence="2">
    <location>
        <begin position="175"/>
        <end position="194"/>
    </location>
</feature>
<feature type="transmembrane region" description="Helical" evidence="2">
    <location>
        <begin position="215"/>
        <end position="238"/>
    </location>
</feature>
<feature type="transmembrane region" description="Helical" evidence="2">
    <location>
        <begin position="611"/>
        <end position="630"/>
    </location>
</feature>
<feature type="region of interest" description="Disordered" evidence="1">
    <location>
        <begin position="299"/>
        <end position="323"/>
    </location>
</feature>
<feature type="transmembrane region" description="Helical" evidence="2">
    <location>
        <begin position="21"/>
        <end position="44"/>
    </location>
</feature>
<evidence type="ECO:0000313" key="3">
    <source>
        <dbReference type="EMBL" id="GHO42791.1"/>
    </source>
</evidence>
<sequence>MKMSGQGSALKRERTKKKWWHFLDMPIALLIAIVLTSILLLASLNPSPTQAPQPQHSSGNSMSGLASIAAPLENLFTHDNQSAANDPCGAKEGSEFTKCIQDVLQKCGNDVNCKDLPEACRNIPPMQFQECMDGVTGRDTYQKDDPKIQNPIAKGSSLFFFSPFEITIANTQVNLLWSAMLAIVDAFLVVALLMQGLRVILSGSVFRYARAIEDLPGALLAIIVAHISLLFMVSAIGLGNSMTKYIYTFAEENPVIKRDASGFGSGNNEKELTLRVFFTETGKDKEQYYETTKAPSPADAAKLWPAPDNGAPNGKGTTSEDMNNQFKNKDLVCTWEKSSFDISERDKIFGTSPETSNIYMSVKLRSENLIRHKDETRDDHKFTQDDLNYLQSMAQTIKDDISPTGFGQDALKWYEDFTQFDTDMGNFEKNNFLPTTLDLTTYRDETNAIISASSLLFNGEGRGMSPNGSDMPGDAIIYKCSADATGNTFQLVPDDLNFTDLFKNLQSLTDALPMMRKIMALMLLVQMIVRIFFINLYIVTAPLGIGCSALPGKVGQPVTRLWLQGFLSTVFVQFLMVAALIGIQTLLGGVLSFTAGGDPQNVAGGLDNKSLTNIIYIACLWFVMRIPTLFNTAPMQTMAAAGQMMAQTVGTTISMQVAQFQMEVQAAISVGSIAVSAIAR</sequence>
<evidence type="ECO:0000256" key="1">
    <source>
        <dbReference type="SAM" id="MobiDB-lite"/>
    </source>
</evidence>
<gene>
    <name evidence="3" type="ORF">KSX_09540</name>
</gene>
<feature type="transmembrane region" description="Helical" evidence="2">
    <location>
        <begin position="561"/>
        <end position="591"/>
    </location>
</feature>
<protein>
    <submittedName>
        <fullName evidence="3">Uncharacterized protein</fullName>
    </submittedName>
</protein>
<evidence type="ECO:0000313" key="4">
    <source>
        <dbReference type="Proteomes" id="UP000612362"/>
    </source>
</evidence>
<dbReference type="EMBL" id="BNJF01000001">
    <property type="protein sequence ID" value="GHO42791.1"/>
    <property type="molecule type" value="Genomic_DNA"/>
</dbReference>